<dbReference type="EC" id="2.1.1.72" evidence="1"/>
<evidence type="ECO:0000256" key="5">
    <source>
        <dbReference type="ARBA" id="ARBA00022747"/>
    </source>
</evidence>
<evidence type="ECO:0000256" key="1">
    <source>
        <dbReference type="ARBA" id="ARBA00011900"/>
    </source>
</evidence>
<keyword evidence="4" id="KW-0949">S-adenosyl-L-methionine</keyword>
<evidence type="ECO:0000313" key="8">
    <source>
        <dbReference type="EMBL" id="OGJ01781.1"/>
    </source>
</evidence>
<dbReference type="GO" id="GO:0004519">
    <property type="term" value="F:endonuclease activity"/>
    <property type="evidence" value="ECO:0007669"/>
    <property type="project" value="UniProtKB-KW"/>
</dbReference>
<sequence length="662" mass="76623">MSKNTRKNEAKTDISLFNFIKENRLYSNEWNVRKQTNEYIQEILDKTSKKETGRNGYPDLIYINENKKLLILVENKDHIKDHVSKNEDKPADFAVDGIKHYLSFFTDKKLSNEKETIKKYLKNWKIIGVAFSGDINDEYNHRLDTYIVKENEIQNINKNEILDENDYFAYFENIDLEKISNDISRSSSEINRLLRNLDSQKRPILLSALMICLYPKDSGADFKNSYSSWNTQTIIRNIPTTISDILESEKIDKSKIEVLTNELTFIKTDTDLTSTDILKDILKELEERVIPLFDKKTSYDIIGKFYEEFLRYAGITNVKKGIVLTPNHITTLFTELIDIKTNDVIFDPACGTGAFLIAGMNKLISEIEKSNLPDKNQRIKNIKTKQLIGFEKSSTMYSLAISNMLFRGDGKSQIFNEDFFSTNASDVLDKLQNKPTIGFVNPPYGGKDNETNPTKKEIQFLEKMLDSCSRYGIIIAPLSTYFKDDVDRNRILAKHTLKYVINMQSDLFQPNASTHTAIAVFETNKPHNKSKVVFYDLKDDGFVLSKNKGRTDVLNKWNNIKKELLKKITNPKENEDLINLVYKEITGNDEWIIQAHSKTNYKNLSEKVFEKSIKEYVIFSTKLKLNLIDKDIDEITLLEILNENNVSAKNILNNYGEDYENK</sequence>
<comment type="catalytic activity">
    <reaction evidence="6">
        <text>a 2'-deoxyadenosine in DNA + S-adenosyl-L-methionine = an N(6)-methyl-2'-deoxyadenosine in DNA + S-adenosyl-L-homocysteine + H(+)</text>
        <dbReference type="Rhea" id="RHEA:15197"/>
        <dbReference type="Rhea" id="RHEA-COMP:12418"/>
        <dbReference type="Rhea" id="RHEA-COMP:12419"/>
        <dbReference type="ChEBI" id="CHEBI:15378"/>
        <dbReference type="ChEBI" id="CHEBI:57856"/>
        <dbReference type="ChEBI" id="CHEBI:59789"/>
        <dbReference type="ChEBI" id="CHEBI:90615"/>
        <dbReference type="ChEBI" id="CHEBI:90616"/>
        <dbReference type="EC" id="2.1.1.72"/>
    </reaction>
</comment>
<keyword evidence="8" id="KW-0255">Endonuclease</keyword>
<keyword evidence="2" id="KW-0489">Methyltransferase</keyword>
<dbReference type="EMBL" id="MFVL01000011">
    <property type="protein sequence ID" value="OGJ01781.1"/>
    <property type="molecule type" value="Genomic_DNA"/>
</dbReference>
<proteinExistence type="predicted"/>
<dbReference type="PRINTS" id="PR00507">
    <property type="entry name" value="N12N6MTFRASE"/>
</dbReference>
<keyword evidence="3" id="KW-0808">Transferase</keyword>
<dbReference type="InterPro" id="IPR029063">
    <property type="entry name" value="SAM-dependent_MTases_sf"/>
</dbReference>
<dbReference type="SUPFAM" id="SSF53335">
    <property type="entry name" value="S-adenosyl-L-methionine-dependent methyltransferases"/>
    <property type="match status" value="1"/>
</dbReference>
<evidence type="ECO:0000259" key="7">
    <source>
        <dbReference type="Pfam" id="PF02384"/>
    </source>
</evidence>
<dbReference type="GO" id="GO:0032259">
    <property type="term" value="P:methylation"/>
    <property type="evidence" value="ECO:0007669"/>
    <property type="project" value="UniProtKB-KW"/>
</dbReference>
<protein>
    <recommendedName>
        <fullName evidence="1">site-specific DNA-methyltransferase (adenine-specific)</fullName>
        <ecNumber evidence="1">2.1.1.72</ecNumber>
    </recommendedName>
</protein>
<evidence type="ECO:0000313" key="9">
    <source>
        <dbReference type="Proteomes" id="UP000177693"/>
    </source>
</evidence>
<evidence type="ECO:0000256" key="4">
    <source>
        <dbReference type="ARBA" id="ARBA00022691"/>
    </source>
</evidence>
<name>A0A1F6Y5W6_9BACT</name>
<dbReference type="Pfam" id="PF02384">
    <property type="entry name" value="N6_Mtase"/>
    <property type="match status" value="1"/>
</dbReference>
<dbReference type="InterPro" id="IPR051537">
    <property type="entry name" value="DNA_Adenine_Mtase"/>
</dbReference>
<dbReference type="GO" id="GO:0009307">
    <property type="term" value="P:DNA restriction-modification system"/>
    <property type="evidence" value="ECO:0007669"/>
    <property type="project" value="UniProtKB-KW"/>
</dbReference>
<keyword evidence="8" id="KW-0540">Nuclease</keyword>
<dbReference type="Proteomes" id="UP000177693">
    <property type="component" value="Unassembled WGS sequence"/>
</dbReference>
<organism evidence="8 9">
    <name type="scientific">Candidatus Nomurabacteria bacterium RIFCSPLOWO2_02_FULL_40_67</name>
    <dbReference type="NCBI Taxonomy" id="1801787"/>
    <lineage>
        <taxon>Bacteria</taxon>
        <taxon>Candidatus Nomuraibacteriota</taxon>
    </lineage>
</organism>
<dbReference type="InterPro" id="IPR003356">
    <property type="entry name" value="DNA_methylase_A-5"/>
</dbReference>
<reference evidence="8 9" key="1">
    <citation type="journal article" date="2016" name="Nat. Commun.">
        <title>Thousands of microbial genomes shed light on interconnected biogeochemical processes in an aquifer system.</title>
        <authorList>
            <person name="Anantharaman K."/>
            <person name="Brown C.T."/>
            <person name="Hug L.A."/>
            <person name="Sharon I."/>
            <person name="Castelle C.J."/>
            <person name="Probst A.J."/>
            <person name="Thomas B.C."/>
            <person name="Singh A."/>
            <person name="Wilkins M.J."/>
            <person name="Karaoz U."/>
            <person name="Brodie E.L."/>
            <person name="Williams K.H."/>
            <person name="Hubbard S.S."/>
            <person name="Banfield J.F."/>
        </authorList>
    </citation>
    <scope>NUCLEOTIDE SEQUENCE [LARGE SCALE GENOMIC DNA]</scope>
</reference>
<gene>
    <name evidence="8" type="ORF">A3I23_01640</name>
</gene>
<dbReference type="Gene3D" id="3.40.50.150">
    <property type="entry name" value="Vaccinia Virus protein VP39"/>
    <property type="match status" value="1"/>
</dbReference>
<evidence type="ECO:0000256" key="2">
    <source>
        <dbReference type="ARBA" id="ARBA00022603"/>
    </source>
</evidence>
<feature type="domain" description="DNA methylase adenine-specific" evidence="7">
    <location>
        <begin position="298"/>
        <end position="547"/>
    </location>
</feature>
<keyword evidence="8" id="KW-0378">Hydrolase</keyword>
<dbReference type="PANTHER" id="PTHR42933:SF1">
    <property type="entry name" value="SITE-SPECIFIC DNA-METHYLTRANSFERASE (ADENINE-SPECIFIC)"/>
    <property type="match status" value="1"/>
</dbReference>
<dbReference type="PANTHER" id="PTHR42933">
    <property type="entry name" value="SLR6095 PROTEIN"/>
    <property type="match status" value="1"/>
</dbReference>
<dbReference type="GO" id="GO:0008170">
    <property type="term" value="F:N-methyltransferase activity"/>
    <property type="evidence" value="ECO:0007669"/>
    <property type="project" value="InterPro"/>
</dbReference>
<dbReference type="GO" id="GO:0003677">
    <property type="term" value="F:DNA binding"/>
    <property type="evidence" value="ECO:0007669"/>
    <property type="project" value="InterPro"/>
</dbReference>
<keyword evidence="5" id="KW-0680">Restriction system</keyword>
<evidence type="ECO:0000256" key="6">
    <source>
        <dbReference type="ARBA" id="ARBA00047942"/>
    </source>
</evidence>
<evidence type="ECO:0000256" key="3">
    <source>
        <dbReference type="ARBA" id="ARBA00022679"/>
    </source>
</evidence>
<comment type="caution">
    <text evidence="8">The sequence shown here is derived from an EMBL/GenBank/DDBJ whole genome shotgun (WGS) entry which is preliminary data.</text>
</comment>
<dbReference type="GO" id="GO:0009007">
    <property type="term" value="F:site-specific DNA-methyltransferase (adenine-specific) activity"/>
    <property type="evidence" value="ECO:0007669"/>
    <property type="project" value="UniProtKB-EC"/>
</dbReference>
<dbReference type="AlphaFoldDB" id="A0A1F6Y5W6"/>
<accession>A0A1F6Y5W6</accession>